<dbReference type="InterPro" id="IPR020449">
    <property type="entry name" value="Tscrpt_reg_AraC-type_HTH"/>
</dbReference>
<evidence type="ECO:0000259" key="4">
    <source>
        <dbReference type="PROSITE" id="PS01124"/>
    </source>
</evidence>
<evidence type="ECO:0000256" key="2">
    <source>
        <dbReference type="ARBA" id="ARBA00023125"/>
    </source>
</evidence>
<feature type="domain" description="HTH araC/xylS-type" evidence="4">
    <location>
        <begin position="185"/>
        <end position="283"/>
    </location>
</feature>
<dbReference type="InterPro" id="IPR018060">
    <property type="entry name" value="HTH_AraC"/>
</dbReference>
<dbReference type="RefSeq" id="WP_255027246.1">
    <property type="nucleotide sequence ID" value="NZ_JANDHW010000006.1"/>
</dbReference>
<organism evidence="5 6">
    <name type="scientific">Coprobacter tertius</name>
    <dbReference type="NCBI Taxonomy" id="2944915"/>
    <lineage>
        <taxon>Bacteria</taxon>
        <taxon>Pseudomonadati</taxon>
        <taxon>Bacteroidota</taxon>
        <taxon>Bacteroidia</taxon>
        <taxon>Bacteroidales</taxon>
        <taxon>Barnesiellaceae</taxon>
        <taxon>Coprobacter</taxon>
    </lineage>
</organism>
<dbReference type="SUPFAM" id="SSF46689">
    <property type="entry name" value="Homeodomain-like"/>
    <property type="match status" value="1"/>
</dbReference>
<dbReference type="Proteomes" id="UP001205603">
    <property type="component" value="Unassembled WGS sequence"/>
</dbReference>
<evidence type="ECO:0000313" key="5">
    <source>
        <dbReference type="EMBL" id="MCP9612026.1"/>
    </source>
</evidence>
<keyword evidence="1" id="KW-0805">Transcription regulation</keyword>
<dbReference type="SMART" id="SM00342">
    <property type="entry name" value="HTH_ARAC"/>
    <property type="match status" value="1"/>
</dbReference>
<evidence type="ECO:0000256" key="3">
    <source>
        <dbReference type="ARBA" id="ARBA00023163"/>
    </source>
</evidence>
<name>A0ABT1MJH4_9BACT</name>
<reference evidence="5 6" key="1">
    <citation type="submission" date="2022-07" db="EMBL/GenBank/DDBJ databases">
        <title>Fecal culturing of patients with breast cancer.</title>
        <authorList>
            <person name="Teng N.M.Y."/>
            <person name="Kiu R."/>
            <person name="Evans R."/>
            <person name="Baker D.J."/>
            <person name="Zenner C."/>
            <person name="Robinson S.D."/>
            <person name="Hall L.J."/>
        </authorList>
    </citation>
    <scope>NUCLEOTIDE SEQUENCE [LARGE SCALE GENOMIC DNA]</scope>
    <source>
        <strain evidence="5 6">LH1063</strain>
    </source>
</reference>
<keyword evidence="3" id="KW-0804">Transcription</keyword>
<dbReference type="InterPro" id="IPR009057">
    <property type="entry name" value="Homeodomain-like_sf"/>
</dbReference>
<dbReference type="PANTHER" id="PTHR43280">
    <property type="entry name" value="ARAC-FAMILY TRANSCRIPTIONAL REGULATOR"/>
    <property type="match status" value="1"/>
</dbReference>
<dbReference type="EMBL" id="JANDHW010000006">
    <property type="protein sequence ID" value="MCP9612026.1"/>
    <property type="molecule type" value="Genomic_DNA"/>
</dbReference>
<protein>
    <submittedName>
        <fullName evidence="5">AraC family transcriptional regulator</fullName>
    </submittedName>
</protein>
<sequence length="283" mass="32464">MEENLPKFDIPENFIVGDDISGDILNLYGKFPCKIKSGIFVLCMQGSIKARINLSEYEVKPYDFVTLPPESFIQIRETSSDVHLYFAAFSSHFIDRINFIKTTADFLPVITENPVLSLTKEAASLCEDFFSLMIKSHAYSDSIGIKNMEITRSVLNLIIQLTTEIYKKHTEWKQTSATRENEIYKEFIQMAMTHYMKEHSVSYYASQLGITLQHFCSTIKKVTGKTASEIIMIIIIMDAKAQLKSTNLPIKKIAYSLGFTNQAFFNKYFKQHVGMTPKEYRNS</sequence>
<keyword evidence="6" id="KW-1185">Reference proteome</keyword>
<dbReference type="PANTHER" id="PTHR43280:SF32">
    <property type="entry name" value="TRANSCRIPTIONAL REGULATORY PROTEIN"/>
    <property type="match status" value="1"/>
</dbReference>
<dbReference type="PRINTS" id="PR00032">
    <property type="entry name" value="HTHARAC"/>
</dbReference>
<gene>
    <name evidence="5" type="ORF">NMU02_07980</name>
</gene>
<accession>A0ABT1MJH4</accession>
<dbReference type="Pfam" id="PF12833">
    <property type="entry name" value="HTH_18"/>
    <property type="match status" value="1"/>
</dbReference>
<comment type="caution">
    <text evidence="5">The sequence shown here is derived from an EMBL/GenBank/DDBJ whole genome shotgun (WGS) entry which is preliminary data.</text>
</comment>
<proteinExistence type="predicted"/>
<evidence type="ECO:0000313" key="6">
    <source>
        <dbReference type="Proteomes" id="UP001205603"/>
    </source>
</evidence>
<dbReference type="PROSITE" id="PS01124">
    <property type="entry name" value="HTH_ARAC_FAMILY_2"/>
    <property type="match status" value="1"/>
</dbReference>
<dbReference type="Gene3D" id="1.10.10.60">
    <property type="entry name" value="Homeodomain-like"/>
    <property type="match status" value="1"/>
</dbReference>
<keyword evidence="2" id="KW-0238">DNA-binding</keyword>
<evidence type="ECO:0000256" key="1">
    <source>
        <dbReference type="ARBA" id="ARBA00023015"/>
    </source>
</evidence>